<feature type="region of interest" description="Disordered" evidence="1">
    <location>
        <begin position="111"/>
        <end position="141"/>
    </location>
</feature>
<dbReference type="InterPro" id="IPR038972">
    <property type="entry name" value="YiaA-like"/>
</dbReference>
<dbReference type="AlphaFoldDB" id="U4TDF5"/>
<feature type="domain" description="YiaAB two helix" evidence="3">
    <location>
        <begin position="1"/>
        <end position="29"/>
    </location>
</feature>
<dbReference type="PANTHER" id="PTHR37290:SF1">
    <property type="entry name" value="INNER MEMBRANE PROTEIN YIAA"/>
    <property type="match status" value="1"/>
</dbReference>
<dbReference type="STRING" id="1354303.M917_0394"/>
<sequence length="141" mass="15333">MLLNEKGYYIAVLALGLYSAISLQKTLRDRSEGIPTTNMYYLISWVALGLSIALIAIGLMNAGSLSLSEKGFYMMAFTMSLFAAVTIQKNTRDEAQIRTLTAPTITASNEDSAKIVHQKPRESDAGKSLFGAVKSRMEGSD</sequence>
<gene>
    <name evidence="4" type="ORF">M917_0394</name>
</gene>
<feature type="compositionally biased region" description="Basic and acidic residues" evidence="1">
    <location>
        <begin position="111"/>
        <end position="125"/>
    </location>
</feature>
<keyword evidence="5" id="KW-1185">Reference proteome</keyword>
<keyword evidence="2" id="KW-0472">Membrane</keyword>
<feature type="transmembrane region" description="Helical" evidence="2">
    <location>
        <begin position="39"/>
        <end position="59"/>
    </location>
</feature>
<dbReference type="EMBL" id="AUSW01000011">
    <property type="protein sequence ID" value="ERL56764.1"/>
    <property type="molecule type" value="Genomic_DNA"/>
</dbReference>
<protein>
    <submittedName>
        <fullName evidence="4">Membrane protein</fullName>
    </submittedName>
</protein>
<dbReference type="InterPro" id="IPR008024">
    <property type="entry name" value="YiaAB"/>
</dbReference>
<dbReference type="Pfam" id="PF05360">
    <property type="entry name" value="YiaAB"/>
    <property type="match status" value="2"/>
</dbReference>
<dbReference type="PANTHER" id="PTHR37290">
    <property type="entry name" value="INNER MEMBRANE PROTEIN YIAA-RELATED"/>
    <property type="match status" value="1"/>
</dbReference>
<keyword evidence="2" id="KW-0812">Transmembrane</keyword>
<evidence type="ECO:0000313" key="5">
    <source>
        <dbReference type="Proteomes" id="UP000016761"/>
    </source>
</evidence>
<reference evidence="4 5" key="1">
    <citation type="journal article" date="2013" name="Genome Announc.">
        <title>Draft Genome Sequence of Psychrobacter aquaticus Strain CMS 56T, Isolated from a Cyanobacterial Mat Sample Collected from Water Bodies in the McMurdo Dry Valley Region of Antarctica.</title>
        <authorList>
            <person name="Reddy G.S."/>
            <person name="Ara S."/>
            <person name="Singh A."/>
            <person name="Kumar Pinnaka A."/>
            <person name="Shivaji S."/>
        </authorList>
    </citation>
    <scope>NUCLEOTIDE SEQUENCE [LARGE SCALE GENOMIC DNA]</scope>
    <source>
        <strain evidence="4 5">CMS 56</strain>
    </source>
</reference>
<feature type="transmembrane region" description="Helical" evidence="2">
    <location>
        <begin position="71"/>
        <end position="88"/>
    </location>
</feature>
<evidence type="ECO:0000256" key="1">
    <source>
        <dbReference type="SAM" id="MobiDB-lite"/>
    </source>
</evidence>
<feature type="transmembrane region" description="Helical" evidence="2">
    <location>
        <begin position="6"/>
        <end position="27"/>
    </location>
</feature>
<dbReference type="Proteomes" id="UP000016761">
    <property type="component" value="Unassembled WGS sequence"/>
</dbReference>
<name>U4TDF5_9GAMM</name>
<dbReference type="GO" id="GO:0005886">
    <property type="term" value="C:plasma membrane"/>
    <property type="evidence" value="ECO:0007669"/>
    <property type="project" value="TreeGrafter"/>
</dbReference>
<keyword evidence="2" id="KW-1133">Transmembrane helix</keyword>
<evidence type="ECO:0000259" key="3">
    <source>
        <dbReference type="Pfam" id="PF05360"/>
    </source>
</evidence>
<accession>U4TDF5</accession>
<dbReference type="PATRIC" id="fig|1354303.4.peg.387"/>
<feature type="domain" description="YiaAB two helix" evidence="3">
    <location>
        <begin position="40"/>
        <end position="93"/>
    </location>
</feature>
<dbReference type="GO" id="GO:0006974">
    <property type="term" value="P:DNA damage response"/>
    <property type="evidence" value="ECO:0007669"/>
    <property type="project" value="TreeGrafter"/>
</dbReference>
<dbReference type="eggNOG" id="COG4682">
    <property type="taxonomic scope" value="Bacteria"/>
</dbReference>
<evidence type="ECO:0000256" key="2">
    <source>
        <dbReference type="SAM" id="Phobius"/>
    </source>
</evidence>
<proteinExistence type="predicted"/>
<evidence type="ECO:0000313" key="4">
    <source>
        <dbReference type="EMBL" id="ERL56764.1"/>
    </source>
</evidence>
<organism evidence="4 5">
    <name type="scientific">Psychrobacter aquaticus CMS 56</name>
    <dbReference type="NCBI Taxonomy" id="1354303"/>
    <lineage>
        <taxon>Bacteria</taxon>
        <taxon>Pseudomonadati</taxon>
        <taxon>Pseudomonadota</taxon>
        <taxon>Gammaproteobacteria</taxon>
        <taxon>Moraxellales</taxon>
        <taxon>Moraxellaceae</taxon>
        <taxon>Psychrobacter</taxon>
    </lineage>
</organism>
<comment type="caution">
    <text evidence="4">The sequence shown here is derived from an EMBL/GenBank/DDBJ whole genome shotgun (WGS) entry which is preliminary data.</text>
</comment>